<proteinExistence type="predicted"/>
<organism evidence="2 3">
    <name type="scientific">Sinosporangium siamense</name>
    <dbReference type="NCBI Taxonomy" id="1367973"/>
    <lineage>
        <taxon>Bacteria</taxon>
        <taxon>Bacillati</taxon>
        <taxon>Actinomycetota</taxon>
        <taxon>Actinomycetes</taxon>
        <taxon>Streptosporangiales</taxon>
        <taxon>Streptosporangiaceae</taxon>
        <taxon>Sinosporangium</taxon>
    </lineage>
</organism>
<evidence type="ECO:0000256" key="1">
    <source>
        <dbReference type="SAM" id="Phobius"/>
    </source>
</evidence>
<evidence type="ECO:0000313" key="2">
    <source>
        <dbReference type="EMBL" id="GII91965.1"/>
    </source>
</evidence>
<keyword evidence="1" id="KW-1133">Transmembrane helix</keyword>
<keyword evidence="1" id="KW-0812">Transmembrane</keyword>
<dbReference type="Proteomes" id="UP000606172">
    <property type="component" value="Unassembled WGS sequence"/>
</dbReference>
<sequence length="162" mass="17100">MLAVVVLALSVSSWLLPVESGVRQVVITAVVAAFAISELLGGIWHRKMSLRWLVPTELVNSNDSVAATRWGRSLGFGFLTDAPYGVFHVALAIPVIAGSVGGSLAAVGAFASARALPYLIKPIGSNASEIADYAVKGRSILFRAARFTSFLSLAATLVWMLQ</sequence>
<feature type="transmembrane region" description="Helical" evidence="1">
    <location>
        <begin position="140"/>
        <end position="161"/>
    </location>
</feature>
<protein>
    <submittedName>
        <fullName evidence="2">Uncharacterized protein</fullName>
    </submittedName>
</protein>
<name>A0A919V4H9_9ACTN</name>
<keyword evidence="1" id="KW-0472">Membrane</keyword>
<keyword evidence="3" id="KW-1185">Reference proteome</keyword>
<evidence type="ECO:0000313" key="3">
    <source>
        <dbReference type="Proteomes" id="UP000606172"/>
    </source>
</evidence>
<gene>
    <name evidence="2" type="ORF">Ssi02_21960</name>
</gene>
<dbReference type="RefSeq" id="WP_204024413.1">
    <property type="nucleotide sequence ID" value="NZ_BOOW01000013.1"/>
</dbReference>
<dbReference type="EMBL" id="BOOW01000013">
    <property type="protein sequence ID" value="GII91965.1"/>
    <property type="molecule type" value="Genomic_DNA"/>
</dbReference>
<reference evidence="2" key="1">
    <citation type="submission" date="2021-01" db="EMBL/GenBank/DDBJ databases">
        <title>Whole genome shotgun sequence of Sinosporangium siamense NBRC 109515.</title>
        <authorList>
            <person name="Komaki H."/>
            <person name="Tamura T."/>
        </authorList>
    </citation>
    <scope>NUCLEOTIDE SEQUENCE</scope>
    <source>
        <strain evidence="2">NBRC 109515</strain>
    </source>
</reference>
<dbReference type="AlphaFoldDB" id="A0A919V4H9"/>
<feature type="transmembrane region" description="Helical" evidence="1">
    <location>
        <begin position="25"/>
        <end position="44"/>
    </location>
</feature>
<comment type="caution">
    <text evidence="2">The sequence shown here is derived from an EMBL/GenBank/DDBJ whole genome shotgun (WGS) entry which is preliminary data.</text>
</comment>
<accession>A0A919V4H9</accession>